<gene>
    <name evidence="3" type="primary">gfo_1</name>
    <name evidence="3" type="ORF">VA7868_03093</name>
</gene>
<keyword evidence="3" id="KW-0560">Oxidoreductase</keyword>
<dbReference type="OrthoDB" id="9774191at2"/>
<dbReference type="InterPro" id="IPR000683">
    <property type="entry name" value="Gfo/Idh/MocA-like_OxRdtase_N"/>
</dbReference>
<dbReference type="Gene3D" id="3.40.50.720">
    <property type="entry name" value="NAD(P)-binding Rossmann-like Domain"/>
    <property type="match status" value="1"/>
</dbReference>
<dbReference type="GO" id="GO:0047061">
    <property type="term" value="F:glucose-fructose oxidoreductase activity"/>
    <property type="evidence" value="ECO:0007669"/>
    <property type="project" value="UniProtKB-EC"/>
</dbReference>
<feature type="domain" description="GFO/IDH/MocA-like oxidoreductase" evidence="2">
    <location>
        <begin position="154"/>
        <end position="246"/>
    </location>
</feature>
<dbReference type="EMBL" id="FQXZ01000035">
    <property type="protein sequence ID" value="SHI26722.1"/>
    <property type="molecule type" value="Genomic_DNA"/>
</dbReference>
<accession>A0A1M5ZRA4</accession>
<dbReference type="PANTHER" id="PTHR43054">
    <property type="match status" value="1"/>
</dbReference>
<feature type="domain" description="Gfo/Idh/MocA-like oxidoreductase N-terminal" evidence="1">
    <location>
        <begin position="2"/>
        <end position="120"/>
    </location>
</feature>
<dbReference type="SUPFAM" id="SSF55347">
    <property type="entry name" value="Glyceraldehyde-3-phosphate dehydrogenase-like, C-terminal domain"/>
    <property type="match status" value="1"/>
</dbReference>
<keyword evidence="4" id="KW-1185">Reference proteome</keyword>
<dbReference type="AlphaFoldDB" id="A0A1M5ZRA4"/>
<dbReference type="PANTHER" id="PTHR43054:SF1">
    <property type="entry name" value="SCYLLO-INOSITOL 2-DEHYDROGENASE (NADP(+)) IOLU"/>
    <property type="match status" value="1"/>
</dbReference>
<dbReference type="Pfam" id="PF01408">
    <property type="entry name" value="GFO_IDH_MocA"/>
    <property type="match status" value="1"/>
</dbReference>
<dbReference type="Pfam" id="PF22725">
    <property type="entry name" value="GFO_IDH_MocA_C3"/>
    <property type="match status" value="1"/>
</dbReference>
<dbReference type="EC" id="1.1.99.28" evidence="3"/>
<dbReference type="Gene3D" id="3.30.360.10">
    <property type="entry name" value="Dihydrodipicolinate Reductase, domain 2"/>
    <property type="match status" value="1"/>
</dbReference>
<evidence type="ECO:0000313" key="4">
    <source>
        <dbReference type="Proteomes" id="UP000184608"/>
    </source>
</evidence>
<evidence type="ECO:0000259" key="2">
    <source>
        <dbReference type="Pfam" id="PF22725"/>
    </source>
</evidence>
<evidence type="ECO:0000313" key="3">
    <source>
        <dbReference type="EMBL" id="SHI26722.1"/>
    </source>
</evidence>
<sequence length="327" mass="36526">MIHFAVIGTGWISEAFVKAAHQTGKMQLTAVYSRSLESALTFGQAFDVSLYYTDLKELAEETTIDAVYIASPNVMHCEQAILMMEHGKHVICEKPVASNYREAQRMDDVARRQQVVCMEAYRSRYLPNFAQIRAAMEKTGPATRAFFSYCQYSSRYDKYLAGENPNTFNPAFSNGSVMDIGFYPLAAAVALFGRPESVKAEGRLLDSGVDGEGSLILGYPDLTVMIQHSKVSDSVIPSEIQGKYGAIVIDHIADIQSVTVHYRDGNTEEMTVSQQEQGMFYEADFFAEAIINHQFPDRKETLLTAELLTEIRRQIGVIYPADQANMD</sequence>
<dbReference type="STRING" id="1216006.VA7868_03093"/>
<proteinExistence type="predicted"/>
<organism evidence="3 4">
    <name type="scientific">Vibrio aerogenes CECT 7868</name>
    <dbReference type="NCBI Taxonomy" id="1216006"/>
    <lineage>
        <taxon>Bacteria</taxon>
        <taxon>Pseudomonadati</taxon>
        <taxon>Pseudomonadota</taxon>
        <taxon>Gammaproteobacteria</taxon>
        <taxon>Vibrionales</taxon>
        <taxon>Vibrionaceae</taxon>
        <taxon>Vibrio</taxon>
    </lineage>
</organism>
<evidence type="ECO:0000259" key="1">
    <source>
        <dbReference type="Pfam" id="PF01408"/>
    </source>
</evidence>
<protein>
    <submittedName>
        <fullName evidence="3">Glucose--fructose oxidoreductase</fullName>
        <ecNumber evidence="3">1.1.99.28</ecNumber>
    </submittedName>
</protein>
<name>A0A1M5ZRA4_9VIBR</name>
<dbReference type="Proteomes" id="UP000184608">
    <property type="component" value="Unassembled WGS sequence"/>
</dbReference>
<dbReference type="InterPro" id="IPR055170">
    <property type="entry name" value="GFO_IDH_MocA-like_dom"/>
</dbReference>
<dbReference type="SUPFAM" id="SSF51735">
    <property type="entry name" value="NAD(P)-binding Rossmann-fold domains"/>
    <property type="match status" value="1"/>
</dbReference>
<dbReference type="GO" id="GO:0000166">
    <property type="term" value="F:nucleotide binding"/>
    <property type="evidence" value="ECO:0007669"/>
    <property type="project" value="InterPro"/>
</dbReference>
<dbReference type="InterPro" id="IPR036291">
    <property type="entry name" value="NAD(P)-bd_dom_sf"/>
</dbReference>
<reference evidence="3 4" key="1">
    <citation type="submission" date="2016-11" db="EMBL/GenBank/DDBJ databases">
        <authorList>
            <person name="Jaros S."/>
            <person name="Januszkiewicz K."/>
            <person name="Wedrychowicz H."/>
        </authorList>
    </citation>
    <scope>NUCLEOTIDE SEQUENCE [LARGE SCALE GENOMIC DNA]</scope>
    <source>
        <strain evidence="3 4">CECT 7868</strain>
    </source>
</reference>
<dbReference type="RefSeq" id="WP_073604712.1">
    <property type="nucleotide sequence ID" value="NZ_FQXZ01000035.1"/>
</dbReference>